<feature type="compositionally biased region" description="Basic and acidic residues" evidence="6">
    <location>
        <begin position="353"/>
        <end position="364"/>
    </location>
</feature>
<evidence type="ECO:0000256" key="6">
    <source>
        <dbReference type="SAM" id="MobiDB-lite"/>
    </source>
</evidence>
<organism evidence="9 10">
    <name type="scientific">Hyaloscypha variabilis (strain UAMH 11265 / GT02V1 / F)</name>
    <name type="common">Meliniomyces variabilis</name>
    <dbReference type="NCBI Taxonomy" id="1149755"/>
    <lineage>
        <taxon>Eukaryota</taxon>
        <taxon>Fungi</taxon>
        <taxon>Dikarya</taxon>
        <taxon>Ascomycota</taxon>
        <taxon>Pezizomycotina</taxon>
        <taxon>Leotiomycetes</taxon>
        <taxon>Helotiales</taxon>
        <taxon>Hyaloscyphaceae</taxon>
        <taxon>Hyaloscypha</taxon>
        <taxon>Hyaloscypha variabilis</taxon>
    </lineage>
</organism>
<sequence length="373" mass="40343">MAALPPQTPITERDHEGARVFVGTTVLLLTLSLAAVTARLIFKIRSKLLFTLDDYLIVAGAGFGVATWAMLLSVIAPFLSSQSIAPLYETEQVIKFGALSLPINILSLACIKTSVACLLLRFHQNRTERFFLYTLIGVILTSHLAFFTFDLLQCIPLAATWDFSIQGAKCVSSYTFSKVSNSNTGIMIATDFILSLFPITFLRQIRRPFLEKVLIGVLMAMGLAASGVSVAKAVVVHQWASAVDSFAMGSKVSALTCAEMFIGIIAACSPSFKPVIQRLLASIGITFQVRSSLTILGSGEGSEAPYPVPSGPLQEFNTQSDGTVKTHVFSFSEMEELSEESSRVRVDGLASGSERERNRSRGSYESRGSGEIV</sequence>
<evidence type="ECO:0000256" key="1">
    <source>
        <dbReference type="ARBA" id="ARBA00004141"/>
    </source>
</evidence>
<feature type="transmembrane region" description="Helical" evidence="7">
    <location>
        <begin position="130"/>
        <end position="149"/>
    </location>
</feature>
<evidence type="ECO:0000256" key="2">
    <source>
        <dbReference type="ARBA" id="ARBA00022692"/>
    </source>
</evidence>
<keyword evidence="4 7" id="KW-0472">Membrane</keyword>
<feature type="transmembrane region" description="Helical" evidence="7">
    <location>
        <begin position="252"/>
        <end position="272"/>
    </location>
</feature>
<feature type="domain" description="Rhodopsin" evidence="8">
    <location>
        <begin position="38"/>
        <end position="278"/>
    </location>
</feature>
<gene>
    <name evidence="9" type="ORF">L207DRAFT_561488</name>
</gene>
<reference evidence="9 10" key="1">
    <citation type="submission" date="2016-04" db="EMBL/GenBank/DDBJ databases">
        <title>A degradative enzymes factory behind the ericoid mycorrhizal symbiosis.</title>
        <authorList>
            <consortium name="DOE Joint Genome Institute"/>
            <person name="Martino E."/>
            <person name="Morin E."/>
            <person name="Grelet G."/>
            <person name="Kuo A."/>
            <person name="Kohler A."/>
            <person name="Daghino S."/>
            <person name="Barry K."/>
            <person name="Choi C."/>
            <person name="Cichocki N."/>
            <person name="Clum A."/>
            <person name="Copeland A."/>
            <person name="Hainaut M."/>
            <person name="Haridas S."/>
            <person name="Labutti K."/>
            <person name="Lindquist E."/>
            <person name="Lipzen A."/>
            <person name="Khouja H.-R."/>
            <person name="Murat C."/>
            <person name="Ohm R."/>
            <person name="Olson A."/>
            <person name="Spatafora J."/>
            <person name="Veneault-Fourrey C."/>
            <person name="Henrissat B."/>
            <person name="Grigoriev I."/>
            <person name="Martin F."/>
            <person name="Perotto S."/>
        </authorList>
    </citation>
    <scope>NUCLEOTIDE SEQUENCE [LARGE SCALE GENOMIC DNA]</scope>
    <source>
        <strain evidence="9 10">F</strain>
    </source>
</reference>
<feature type="transmembrane region" description="Helical" evidence="7">
    <location>
        <begin position="20"/>
        <end position="42"/>
    </location>
</feature>
<evidence type="ECO:0000256" key="5">
    <source>
        <dbReference type="ARBA" id="ARBA00038359"/>
    </source>
</evidence>
<feature type="transmembrane region" description="Helical" evidence="7">
    <location>
        <begin position="54"/>
        <end position="79"/>
    </location>
</feature>
<feature type="transmembrane region" description="Helical" evidence="7">
    <location>
        <begin position="214"/>
        <end position="240"/>
    </location>
</feature>
<dbReference type="Proteomes" id="UP000235786">
    <property type="component" value="Unassembled WGS sequence"/>
</dbReference>
<feature type="transmembrane region" description="Helical" evidence="7">
    <location>
        <begin position="184"/>
        <end position="202"/>
    </location>
</feature>
<evidence type="ECO:0000256" key="3">
    <source>
        <dbReference type="ARBA" id="ARBA00022989"/>
    </source>
</evidence>
<dbReference type="AlphaFoldDB" id="A0A2J6S5L6"/>
<dbReference type="OrthoDB" id="5278984at2759"/>
<protein>
    <recommendedName>
        <fullName evidence="8">Rhodopsin domain-containing protein</fullName>
    </recommendedName>
</protein>
<dbReference type="PANTHER" id="PTHR33048">
    <property type="entry name" value="PTH11-LIKE INTEGRAL MEMBRANE PROTEIN (AFU_ORTHOLOGUE AFUA_5G11245)"/>
    <property type="match status" value="1"/>
</dbReference>
<keyword evidence="2 7" id="KW-0812">Transmembrane</keyword>
<accession>A0A2J6S5L6</accession>
<keyword evidence="3 7" id="KW-1133">Transmembrane helix</keyword>
<feature type="transmembrane region" description="Helical" evidence="7">
    <location>
        <begin position="99"/>
        <end position="118"/>
    </location>
</feature>
<name>A0A2J6S5L6_HYAVF</name>
<dbReference type="Pfam" id="PF20684">
    <property type="entry name" value="Fung_rhodopsin"/>
    <property type="match status" value="1"/>
</dbReference>
<comment type="subcellular location">
    <subcellularLocation>
        <location evidence="1">Membrane</location>
        <topology evidence="1">Multi-pass membrane protein</topology>
    </subcellularLocation>
</comment>
<dbReference type="GO" id="GO:0016020">
    <property type="term" value="C:membrane"/>
    <property type="evidence" value="ECO:0007669"/>
    <property type="project" value="UniProtKB-SubCell"/>
</dbReference>
<keyword evidence="10" id="KW-1185">Reference proteome</keyword>
<feature type="region of interest" description="Disordered" evidence="6">
    <location>
        <begin position="337"/>
        <end position="373"/>
    </location>
</feature>
<evidence type="ECO:0000313" key="9">
    <source>
        <dbReference type="EMBL" id="PMD46060.1"/>
    </source>
</evidence>
<dbReference type="InterPro" id="IPR049326">
    <property type="entry name" value="Rhodopsin_dom_fungi"/>
</dbReference>
<comment type="similarity">
    <text evidence="5">Belongs to the SAT4 family.</text>
</comment>
<evidence type="ECO:0000256" key="4">
    <source>
        <dbReference type="ARBA" id="ARBA00023136"/>
    </source>
</evidence>
<evidence type="ECO:0000313" key="10">
    <source>
        <dbReference type="Proteomes" id="UP000235786"/>
    </source>
</evidence>
<dbReference type="PANTHER" id="PTHR33048:SF129">
    <property type="entry name" value="INTEGRAL MEMBRANE PROTEIN-RELATED"/>
    <property type="match status" value="1"/>
</dbReference>
<evidence type="ECO:0000256" key="7">
    <source>
        <dbReference type="SAM" id="Phobius"/>
    </source>
</evidence>
<dbReference type="EMBL" id="KZ613939">
    <property type="protein sequence ID" value="PMD46060.1"/>
    <property type="molecule type" value="Genomic_DNA"/>
</dbReference>
<evidence type="ECO:0000259" key="8">
    <source>
        <dbReference type="Pfam" id="PF20684"/>
    </source>
</evidence>
<dbReference type="InterPro" id="IPR052337">
    <property type="entry name" value="SAT4-like"/>
</dbReference>
<proteinExistence type="inferred from homology"/>